<keyword evidence="3 7" id="KW-0812">Transmembrane</keyword>
<dbReference type="InterPro" id="IPR000326">
    <property type="entry name" value="PAP2/HPO"/>
</dbReference>
<feature type="region of interest" description="Disordered" evidence="6">
    <location>
        <begin position="293"/>
        <end position="316"/>
    </location>
</feature>
<dbReference type="SMART" id="SM00014">
    <property type="entry name" value="acidPPc"/>
    <property type="match status" value="1"/>
</dbReference>
<keyword evidence="9" id="KW-0560">Oxidoreductase</keyword>
<dbReference type="PANTHER" id="PTHR10165:SF35">
    <property type="entry name" value="RE23632P"/>
    <property type="match status" value="1"/>
</dbReference>
<dbReference type="InterPro" id="IPR036938">
    <property type="entry name" value="PAP2/HPO_sf"/>
</dbReference>
<reference evidence="9 10" key="1">
    <citation type="submission" date="2016-05" db="EMBL/GenBank/DDBJ databases">
        <title>Genome sequencing reveals origins of a unique bacterial endosymbiosis in the earliest lineages of terrestrial Fungi.</title>
        <authorList>
            <consortium name="DOE Joint Genome Institute"/>
            <person name="Uehling J."/>
            <person name="Gryganskyi A."/>
            <person name="Hameed K."/>
            <person name="Tschaplinski T."/>
            <person name="Misztal P."/>
            <person name="Wu S."/>
            <person name="Desiro A."/>
            <person name="Vande Pol N."/>
            <person name="Du Z.-Y."/>
            <person name="Zienkiewicz A."/>
            <person name="Zienkiewicz K."/>
            <person name="Morin E."/>
            <person name="Tisserant E."/>
            <person name="Splivallo R."/>
            <person name="Hainaut M."/>
            <person name="Henrissat B."/>
            <person name="Ohm R."/>
            <person name="Kuo A."/>
            <person name="Yan J."/>
            <person name="Lipzen A."/>
            <person name="Nolan M."/>
            <person name="Labutti K."/>
            <person name="Barry K."/>
            <person name="Goldstein A."/>
            <person name="Labbe J."/>
            <person name="Schadt C."/>
            <person name="Tuskan G."/>
            <person name="Grigoriev I."/>
            <person name="Martin F."/>
            <person name="Vilgalys R."/>
            <person name="Bonito G."/>
        </authorList>
    </citation>
    <scope>NUCLEOTIDE SEQUENCE [LARGE SCALE GENOMIC DNA]</scope>
    <source>
        <strain evidence="9 10">AG-77</strain>
    </source>
</reference>
<dbReference type="Proteomes" id="UP000078512">
    <property type="component" value="Unassembled WGS sequence"/>
</dbReference>
<evidence type="ECO:0000256" key="5">
    <source>
        <dbReference type="ARBA" id="ARBA00023136"/>
    </source>
</evidence>
<sequence>MDRATKGFKKPAVRLACSYLFDWILCVVLIALFLMLDNLTPFKRQFSVEDRSLMYPYKEKETIPTWALIVIAVVFPAVLMAVVSLFIRRSSYDFHNGFLGLLLSVSLTIVVTQVVKVTVGKHRPDFIDRCKPMLNGVAITRDEPLKLWSLDVCTTTNHSVFKDGMRSFPSGHASTSFAGLIYLSLWLAGKMHVFDRKGYSLKSVILMVPVLTAILVTVSRIEDYRHSAADVGWGTVIGIFFAFFAYHQYYPSVTRSHSHIPYPPRDFNYLVKDNDGKIHEAGHLEAMTGIHPNEESVDETRQQQPEQLTDLEAQEK</sequence>
<feature type="transmembrane region" description="Helical" evidence="7">
    <location>
        <begin position="12"/>
        <end position="36"/>
    </location>
</feature>
<feature type="transmembrane region" description="Helical" evidence="7">
    <location>
        <begin position="231"/>
        <end position="249"/>
    </location>
</feature>
<evidence type="ECO:0000313" key="9">
    <source>
        <dbReference type="EMBL" id="OAQ34467.1"/>
    </source>
</evidence>
<feature type="transmembrane region" description="Helical" evidence="7">
    <location>
        <begin position="63"/>
        <end position="86"/>
    </location>
</feature>
<feature type="transmembrane region" description="Helical" evidence="7">
    <location>
        <begin position="171"/>
        <end position="189"/>
    </location>
</feature>
<comment type="similarity">
    <text evidence="2">Belongs to the PA-phosphatase related phosphoesterase family.</text>
</comment>
<dbReference type="InterPro" id="IPR043216">
    <property type="entry name" value="PAP-like"/>
</dbReference>
<protein>
    <submittedName>
        <fullName evidence="9">Acid phosphatase/Vanadium-dependent haloperoxidase</fullName>
    </submittedName>
</protein>
<keyword evidence="4 7" id="KW-1133">Transmembrane helix</keyword>
<gene>
    <name evidence="9" type="ORF">K457DRAFT_67518</name>
</gene>
<evidence type="ECO:0000256" key="1">
    <source>
        <dbReference type="ARBA" id="ARBA00004141"/>
    </source>
</evidence>
<dbReference type="GO" id="GO:0016020">
    <property type="term" value="C:membrane"/>
    <property type="evidence" value="ECO:0007669"/>
    <property type="project" value="UniProtKB-SubCell"/>
</dbReference>
<dbReference type="OrthoDB" id="8907274at2759"/>
<evidence type="ECO:0000256" key="3">
    <source>
        <dbReference type="ARBA" id="ARBA00022692"/>
    </source>
</evidence>
<dbReference type="SUPFAM" id="SSF48317">
    <property type="entry name" value="Acid phosphatase/Vanadium-dependent haloperoxidase"/>
    <property type="match status" value="1"/>
</dbReference>
<feature type="domain" description="Phosphatidic acid phosphatase type 2/haloperoxidase" evidence="8">
    <location>
        <begin position="96"/>
        <end position="246"/>
    </location>
</feature>
<evidence type="ECO:0000256" key="7">
    <source>
        <dbReference type="SAM" id="Phobius"/>
    </source>
</evidence>
<accession>A0A197K9U1</accession>
<evidence type="ECO:0000256" key="4">
    <source>
        <dbReference type="ARBA" id="ARBA00022989"/>
    </source>
</evidence>
<keyword evidence="5 7" id="KW-0472">Membrane</keyword>
<evidence type="ECO:0000313" key="10">
    <source>
        <dbReference type="Proteomes" id="UP000078512"/>
    </source>
</evidence>
<feature type="transmembrane region" description="Helical" evidence="7">
    <location>
        <begin position="98"/>
        <end position="115"/>
    </location>
</feature>
<feature type="transmembrane region" description="Helical" evidence="7">
    <location>
        <begin position="201"/>
        <end position="219"/>
    </location>
</feature>
<dbReference type="STRING" id="1314771.A0A197K9U1"/>
<dbReference type="GO" id="GO:0006644">
    <property type="term" value="P:phospholipid metabolic process"/>
    <property type="evidence" value="ECO:0007669"/>
    <property type="project" value="InterPro"/>
</dbReference>
<dbReference type="GO" id="GO:0004601">
    <property type="term" value="F:peroxidase activity"/>
    <property type="evidence" value="ECO:0007669"/>
    <property type="project" value="UniProtKB-KW"/>
</dbReference>
<dbReference type="EMBL" id="KV442017">
    <property type="protein sequence ID" value="OAQ34467.1"/>
    <property type="molecule type" value="Genomic_DNA"/>
</dbReference>
<dbReference type="PANTHER" id="PTHR10165">
    <property type="entry name" value="LIPID PHOSPHATE PHOSPHATASE"/>
    <property type="match status" value="1"/>
</dbReference>
<dbReference type="Gene3D" id="1.20.144.10">
    <property type="entry name" value="Phosphatidic acid phosphatase type 2/haloperoxidase"/>
    <property type="match status" value="1"/>
</dbReference>
<keyword evidence="10" id="KW-1185">Reference proteome</keyword>
<organism evidence="9 10">
    <name type="scientific">Linnemannia elongata AG-77</name>
    <dbReference type="NCBI Taxonomy" id="1314771"/>
    <lineage>
        <taxon>Eukaryota</taxon>
        <taxon>Fungi</taxon>
        <taxon>Fungi incertae sedis</taxon>
        <taxon>Mucoromycota</taxon>
        <taxon>Mortierellomycotina</taxon>
        <taxon>Mortierellomycetes</taxon>
        <taxon>Mortierellales</taxon>
        <taxon>Mortierellaceae</taxon>
        <taxon>Linnemannia</taxon>
    </lineage>
</organism>
<evidence type="ECO:0000256" key="6">
    <source>
        <dbReference type="SAM" id="MobiDB-lite"/>
    </source>
</evidence>
<evidence type="ECO:0000259" key="8">
    <source>
        <dbReference type="SMART" id="SM00014"/>
    </source>
</evidence>
<proteinExistence type="inferred from homology"/>
<comment type="subcellular location">
    <subcellularLocation>
        <location evidence="1">Membrane</location>
        <topology evidence="1">Multi-pass membrane protein</topology>
    </subcellularLocation>
</comment>
<dbReference type="CDD" id="cd03390">
    <property type="entry name" value="PAP2_containing_1_like"/>
    <property type="match status" value="1"/>
</dbReference>
<name>A0A197K9U1_9FUNG</name>
<keyword evidence="9" id="KW-0575">Peroxidase</keyword>
<dbReference type="Pfam" id="PF01569">
    <property type="entry name" value="PAP2"/>
    <property type="match status" value="1"/>
</dbReference>
<evidence type="ECO:0000256" key="2">
    <source>
        <dbReference type="ARBA" id="ARBA00008816"/>
    </source>
</evidence>
<dbReference type="GO" id="GO:0008195">
    <property type="term" value="F:phosphatidate phosphatase activity"/>
    <property type="evidence" value="ECO:0007669"/>
    <property type="project" value="TreeGrafter"/>
</dbReference>
<dbReference type="AlphaFoldDB" id="A0A197K9U1"/>
<dbReference type="GO" id="GO:0046839">
    <property type="term" value="P:phospholipid dephosphorylation"/>
    <property type="evidence" value="ECO:0007669"/>
    <property type="project" value="TreeGrafter"/>
</dbReference>